<evidence type="ECO:0000256" key="1">
    <source>
        <dbReference type="SAM" id="Phobius"/>
    </source>
</evidence>
<feature type="transmembrane region" description="Helical" evidence="1">
    <location>
        <begin position="163"/>
        <end position="183"/>
    </location>
</feature>
<accession>A0A835YPX5</accession>
<name>A0A835YPX5_9STRA</name>
<protein>
    <recommendedName>
        <fullName evidence="4">Steroid 5-alpha reductase C-terminal domain-containing protein</fullName>
    </recommendedName>
</protein>
<proteinExistence type="predicted"/>
<keyword evidence="3" id="KW-1185">Reference proteome</keyword>
<evidence type="ECO:0000313" key="2">
    <source>
        <dbReference type="EMBL" id="KAG5179054.1"/>
    </source>
</evidence>
<dbReference type="Pfam" id="PF06966">
    <property type="entry name" value="DUF1295"/>
    <property type="match status" value="1"/>
</dbReference>
<keyword evidence="1" id="KW-0472">Membrane</keyword>
<feature type="transmembrane region" description="Helical" evidence="1">
    <location>
        <begin position="120"/>
        <end position="142"/>
    </location>
</feature>
<dbReference type="GO" id="GO:0016020">
    <property type="term" value="C:membrane"/>
    <property type="evidence" value="ECO:0007669"/>
    <property type="project" value="TreeGrafter"/>
</dbReference>
<feature type="transmembrane region" description="Helical" evidence="1">
    <location>
        <begin position="39"/>
        <end position="62"/>
    </location>
</feature>
<evidence type="ECO:0008006" key="4">
    <source>
        <dbReference type="Google" id="ProtNLM"/>
    </source>
</evidence>
<dbReference type="AlphaFoldDB" id="A0A835YPX5"/>
<dbReference type="OrthoDB" id="201504at2759"/>
<sequence>MYFSWKYVKGEPSRSSRWLCATCVVTAMKDDAKPSQNHAVVRGTIVQIICMAIFTQALAYPVGLNKPVALGLGIQWLVYLPSLALKTERFYDLTGSSTFILLATTGFARNGAGFDWHSNWRQLLATGMVVAWAARLGTYLFARVCRVGEDSRFNGVRDNAARALLFWTVQGVWTVVTPMAVLMLQAAPPVAERCWWDYAGGAAWLLGMAIEVAADAQKSAWQAVPTNWGKFIDVGMWSWSRHPNYVGEVLLWWGVWGVCYGGLRGQPWGWYTLVAPVFVSLLFVYISVPLIEEHADKKWGGLAEYQAYKRRTRALLY</sequence>
<keyword evidence="1" id="KW-0812">Transmembrane</keyword>
<comment type="caution">
    <text evidence="2">The sequence shown here is derived from an EMBL/GenBank/DDBJ whole genome shotgun (WGS) entry which is preliminary data.</text>
</comment>
<gene>
    <name evidence="2" type="ORF">JKP88DRAFT_264392</name>
</gene>
<dbReference type="InterPro" id="IPR010721">
    <property type="entry name" value="UstE-like"/>
</dbReference>
<dbReference type="Gene3D" id="1.20.120.1630">
    <property type="match status" value="1"/>
</dbReference>
<keyword evidence="1" id="KW-1133">Transmembrane helix</keyword>
<evidence type="ECO:0000313" key="3">
    <source>
        <dbReference type="Proteomes" id="UP000664859"/>
    </source>
</evidence>
<organism evidence="2 3">
    <name type="scientific">Tribonema minus</name>
    <dbReference type="NCBI Taxonomy" id="303371"/>
    <lineage>
        <taxon>Eukaryota</taxon>
        <taxon>Sar</taxon>
        <taxon>Stramenopiles</taxon>
        <taxon>Ochrophyta</taxon>
        <taxon>PX clade</taxon>
        <taxon>Xanthophyceae</taxon>
        <taxon>Tribonematales</taxon>
        <taxon>Tribonemataceae</taxon>
        <taxon>Tribonema</taxon>
    </lineage>
</organism>
<dbReference type="EMBL" id="JAFCMP010000501">
    <property type="protein sequence ID" value="KAG5179054.1"/>
    <property type="molecule type" value="Genomic_DNA"/>
</dbReference>
<reference evidence="2" key="1">
    <citation type="submission" date="2021-02" db="EMBL/GenBank/DDBJ databases">
        <title>First Annotated Genome of the Yellow-green Alga Tribonema minus.</title>
        <authorList>
            <person name="Mahan K.M."/>
        </authorList>
    </citation>
    <scope>NUCLEOTIDE SEQUENCE</scope>
    <source>
        <strain evidence="2">UTEX B ZZ1240</strain>
    </source>
</reference>
<dbReference type="PANTHER" id="PTHR32251:SF17">
    <property type="entry name" value="STEROID 5-ALPHA REDUCTASE C-TERMINAL DOMAIN-CONTAINING PROTEIN"/>
    <property type="match status" value="1"/>
</dbReference>
<dbReference type="PANTHER" id="PTHR32251">
    <property type="entry name" value="3-OXO-5-ALPHA-STEROID 4-DEHYDROGENASE"/>
    <property type="match status" value="1"/>
</dbReference>
<feature type="transmembrane region" description="Helical" evidence="1">
    <location>
        <begin position="269"/>
        <end position="288"/>
    </location>
</feature>
<dbReference type="Proteomes" id="UP000664859">
    <property type="component" value="Unassembled WGS sequence"/>
</dbReference>